<keyword evidence="1" id="KW-0678">Repressor</keyword>
<evidence type="ECO:0000256" key="1">
    <source>
        <dbReference type="ARBA" id="ARBA00022491"/>
    </source>
</evidence>
<evidence type="ECO:0000256" key="2">
    <source>
        <dbReference type="ARBA" id="ARBA00023015"/>
    </source>
</evidence>
<dbReference type="EMBL" id="CP063189">
    <property type="protein sequence ID" value="WCZ32362.1"/>
    <property type="molecule type" value="Genomic_DNA"/>
</dbReference>
<dbReference type="PANTHER" id="PTHR30204:SF69">
    <property type="entry name" value="MERR-FAMILY TRANSCRIPTIONAL REGULATOR"/>
    <property type="match status" value="1"/>
</dbReference>
<organism evidence="6 7">
    <name type="scientific">Corynebacterium massiliense DSM 45435</name>
    <dbReference type="NCBI Taxonomy" id="1121364"/>
    <lineage>
        <taxon>Bacteria</taxon>
        <taxon>Bacillati</taxon>
        <taxon>Actinomycetota</taxon>
        <taxon>Actinomycetes</taxon>
        <taxon>Mycobacteriales</taxon>
        <taxon>Corynebacteriaceae</taxon>
        <taxon>Corynebacterium</taxon>
    </lineage>
</organism>
<dbReference type="Proteomes" id="UP001220064">
    <property type="component" value="Chromosome"/>
</dbReference>
<dbReference type="InterPro" id="IPR047057">
    <property type="entry name" value="MerR_fam"/>
</dbReference>
<keyword evidence="2" id="KW-0805">Transcription regulation</keyword>
<proteinExistence type="predicted"/>
<dbReference type="SMART" id="SM00422">
    <property type="entry name" value="HTH_MERR"/>
    <property type="match status" value="1"/>
</dbReference>
<evidence type="ECO:0000256" key="3">
    <source>
        <dbReference type="ARBA" id="ARBA00023125"/>
    </source>
</evidence>
<dbReference type="InterPro" id="IPR012925">
    <property type="entry name" value="TipAS_dom"/>
</dbReference>
<keyword evidence="3" id="KW-0238">DNA-binding</keyword>
<keyword evidence="4" id="KW-0804">Transcription</keyword>
<feature type="domain" description="HTH merR-type" evidence="5">
    <location>
        <begin position="1"/>
        <end position="71"/>
    </location>
</feature>
<evidence type="ECO:0000256" key="4">
    <source>
        <dbReference type="ARBA" id="ARBA00023163"/>
    </source>
</evidence>
<dbReference type="SUPFAM" id="SSF89082">
    <property type="entry name" value="Antibiotic binding domain of TipA-like multidrug resistance regulators"/>
    <property type="match status" value="1"/>
</dbReference>
<dbReference type="InterPro" id="IPR009061">
    <property type="entry name" value="DNA-bd_dom_put_sf"/>
</dbReference>
<evidence type="ECO:0000259" key="5">
    <source>
        <dbReference type="PROSITE" id="PS50937"/>
    </source>
</evidence>
<dbReference type="InterPro" id="IPR000551">
    <property type="entry name" value="MerR-type_HTH_dom"/>
</dbReference>
<gene>
    <name evidence="6" type="primary">tipA</name>
    <name evidence="6" type="ORF">CMASS_04560</name>
</gene>
<sequence length="254" mass="28346">MSDYTISEAAAALGVSAKALRYWESVGLFTPARTPAGYRAFSDADLERAAAIVLYRGVGLSLEDIATLLDAPSHTLNTALRRHRAELVGQLEAIQEQVRAVDELIAHTEKGNVDMNAMHSYFGEHLPEYHQEAEDRWGETPDWATAQERLGRMEEQDFAHMQDEQEKFAADLLAAREAGVKPGSAAASSLVARHREMIGQWYEVTPARQLILARMYVADSRFHAAYRSAQDYLLELIEEAARAEGVNTDNPQWD</sequence>
<dbReference type="InterPro" id="IPR036244">
    <property type="entry name" value="TipA-like_antibiotic-bd"/>
</dbReference>
<evidence type="ECO:0000313" key="6">
    <source>
        <dbReference type="EMBL" id="WCZ32362.1"/>
    </source>
</evidence>
<dbReference type="Gene3D" id="1.10.1660.10">
    <property type="match status" value="1"/>
</dbReference>
<name>A0ABY7U6M6_9CORY</name>
<dbReference type="Pfam" id="PF13411">
    <property type="entry name" value="MerR_1"/>
    <property type="match status" value="1"/>
</dbReference>
<dbReference type="Pfam" id="PF07739">
    <property type="entry name" value="TipAS"/>
    <property type="match status" value="1"/>
</dbReference>
<dbReference type="PROSITE" id="PS00552">
    <property type="entry name" value="HTH_MERR_1"/>
    <property type="match status" value="1"/>
</dbReference>
<dbReference type="SUPFAM" id="SSF46955">
    <property type="entry name" value="Putative DNA-binding domain"/>
    <property type="match status" value="1"/>
</dbReference>
<dbReference type="RefSeq" id="WP_022862442.1">
    <property type="nucleotide sequence ID" value="NZ_ATVG01000002.1"/>
</dbReference>
<keyword evidence="7" id="KW-1185">Reference proteome</keyword>
<dbReference type="PROSITE" id="PS50937">
    <property type="entry name" value="HTH_MERR_2"/>
    <property type="match status" value="1"/>
</dbReference>
<dbReference type="CDD" id="cd01106">
    <property type="entry name" value="HTH_TipAL-Mta"/>
    <property type="match status" value="1"/>
</dbReference>
<accession>A0ABY7U6M6</accession>
<dbReference type="Gene3D" id="1.10.490.50">
    <property type="entry name" value="Antibiotic binding domain of TipA-like multidrug resistance regulators"/>
    <property type="match status" value="1"/>
</dbReference>
<dbReference type="PANTHER" id="PTHR30204">
    <property type="entry name" value="REDOX-CYCLING DRUG-SENSING TRANSCRIPTIONAL ACTIVATOR SOXR"/>
    <property type="match status" value="1"/>
</dbReference>
<evidence type="ECO:0000313" key="7">
    <source>
        <dbReference type="Proteomes" id="UP001220064"/>
    </source>
</evidence>
<protein>
    <submittedName>
        <fullName evidence="6">HTH-type transcriptional activator TipA</fullName>
    </submittedName>
</protein>
<reference evidence="6 7" key="1">
    <citation type="submission" date="2020-10" db="EMBL/GenBank/DDBJ databases">
        <title>Complete genome sequence of Corynebacterium massiliense DSM 45435, type strain of Corynebacterium massiliense.</title>
        <authorList>
            <person name="Busche T."/>
            <person name="Kalinowski J."/>
            <person name="Ruckert C."/>
        </authorList>
    </citation>
    <scope>NUCLEOTIDE SEQUENCE [LARGE SCALE GENOMIC DNA]</scope>
    <source>
        <strain evidence="6 7">DSM 45435</strain>
    </source>
</reference>